<dbReference type="Pfam" id="PF12670">
    <property type="entry name" value="DUF3792"/>
    <property type="match status" value="1"/>
</dbReference>
<dbReference type="EMBL" id="JBHSPF010000068">
    <property type="protein sequence ID" value="MFC5629817.1"/>
    <property type="molecule type" value="Genomic_DNA"/>
</dbReference>
<gene>
    <name evidence="2" type="ORF">ACFPTR_13260</name>
</gene>
<accession>A0ABW0U8L6</accession>
<evidence type="ECO:0000256" key="1">
    <source>
        <dbReference type="SAM" id="Phobius"/>
    </source>
</evidence>
<dbReference type="InterPro" id="IPR023804">
    <property type="entry name" value="DUF3792_TM"/>
</dbReference>
<comment type="caution">
    <text evidence="2">The sequence shown here is derived from an EMBL/GenBank/DDBJ whole genome shotgun (WGS) entry which is preliminary data.</text>
</comment>
<dbReference type="NCBIfam" id="TIGR04086">
    <property type="entry name" value="TIGR04086_membr"/>
    <property type="match status" value="1"/>
</dbReference>
<keyword evidence="1" id="KW-0812">Transmembrane</keyword>
<feature type="transmembrane region" description="Helical" evidence="1">
    <location>
        <begin position="102"/>
        <end position="122"/>
    </location>
</feature>
<feature type="transmembrane region" description="Helical" evidence="1">
    <location>
        <begin position="44"/>
        <end position="62"/>
    </location>
</feature>
<feature type="transmembrane region" description="Helical" evidence="1">
    <location>
        <begin position="12"/>
        <end position="32"/>
    </location>
</feature>
<feature type="transmembrane region" description="Helical" evidence="1">
    <location>
        <begin position="69"/>
        <end position="90"/>
    </location>
</feature>
<keyword evidence="3" id="KW-1185">Reference proteome</keyword>
<keyword evidence="1" id="KW-1133">Transmembrane helix</keyword>
<proteinExistence type="predicted"/>
<evidence type="ECO:0000313" key="3">
    <source>
        <dbReference type="Proteomes" id="UP001596143"/>
    </source>
</evidence>
<evidence type="ECO:0000313" key="2">
    <source>
        <dbReference type="EMBL" id="MFC5629817.1"/>
    </source>
</evidence>
<reference evidence="3" key="1">
    <citation type="journal article" date="2019" name="Int. J. Syst. Evol. Microbiol.">
        <title>The Global Catalogue of Microorganisms (GCM) 10K type strain sequencing project: providing services to taxonomists for standard genome sequencing and annotation.</title>
        <authorList>
            <consortium name="The Broad Institute Genomics Platform"/>
            <consortium name="The Broad Institute Genome Sequencing Center for Infectious Disease"/>
            <person name="Wu L."/>
            <person name="Ma J."/>
        </authorList>
    </citation>
    <scope>NUCLEOTIDE SEQUENCE [LARGE SCALE GENOMIC DNA]</scope>
    <source>
        <strain evidence="3">CGMCC 1.15790</strain>
    </source>
</reference>
<dbReference type="RefSeq" id="WP_270898207.1">
    <property type="nucleotide sequence ID" value="NZ_JBHSPF010000068.1"/>
</dbReference>
<dbReference type="Proteomes" id="UP001596143">
    <property type="component" value="Unassembled WGS sequence"/>
</dbReference>
<organism evidence="2 3">
    <name type="scientific">Aliibacillus thermotolerans</name>
    <dbReference type="NCBI Taxonomy" id="1834418"/>
    <lineage>
        <taxon>Bacteria</taxon>
        <taxon>Bacillati</taxon>
        <taxon>Bacillota</taxon>
        <taxon>Bacilli</taxon>
        <taxon>Bacillales</taxon>
        <taxon>Bacillaceae</taxon>
        <taxon>Aliibacillus</taxon>
    </lineage>
</organism>
<sequence>MPKMEHLSGIGKGIVVIIVLFLIMSVIFSTILRFSSIAEQSLQWILTGIACIIFFIGGWIASRKTKEKGFITGVITALGAILLFIVYQFLGYDTSVGSTQALLFLGFILSASIGGVIGVNVGE</sequence>
<keyword evidence="1" id="KW-0472">Membrane</keyword>
<name>A0ABW0U8L6_9BACI</name>
<protein>
    <submittedName>
        <fullName evidence="2">TIGR04086 family membrane protein</fullName>
    </submittedName>
</protein>